<accession>A0A4R7J8H9</accession>
<evidence type="ECO:0000313" key="3">
    <source>
        <dbReference type="Proteomes" id="UP000295371"/>
    </source>
</evidence>
<sequence length="191" mass="20891">MTDAATGTTTEALVEQLDFHWQGQLRPRLDGLTDAEYFDEPVDGCWSVRPRGASTAPVQGGSGGMVVEFAFPEPDPAPFTTIAWRLAHLIVGVFAVRNAAHFGAPPTDYFAFDYATGADQALAQLDTEVATWRAGVTALDDAALWTPVGEAEPGPYAERPMIDLVLHIHREVIHHGAEITLLRDLYAHRRR</sequence>
<evidence type="ECO:0000259" key="1">
    <source>
        <dbReference type="Pfam" id="PF12867"/>
    </source>
</evidence>
<protein>
    <submittedName>
        <fullName evidence="2">DinB family protein</fullName>
    </submittedName>
</protein>
<keyword evidence="3" id="KW-1185">Reference proteome</keyword>
<dbReference type="Proteomes" id="UP000295371">
    <property type="component" value="Unassembled WGS sequence"/>
</dbReference>
<dbReference type="SUPFAM" id="SSF109854">
    <property type="entry name" value="DinB/YfiT-like putative metalloenzymes"/>
    <property type="match status" value="1"/>
</dbReference>
<dbReference type="RefSeq" id="WP_133753279.1">
    <property type="nucleotide sequence ID" value="NZ_CP171129.1"/>
</dbReference>
<organism evidence="2 3">
    <name type="scientific">Naumannella halotolerans</name>
    <dbReference type="NCBI Taxonomy" id="993414"/>
    <lineage>
        <taxon>Bacteria</taxon>
        <taxon>Bacillati</taxon>
        <taxon>Actinomycetota</taxon>
        <taxon>Actinomycetes</taxon>
        <taxon>Propionibacteriales</taxon>
        <taxon>Propionibacteriaceae</taxon>
        <taxon>Naumannella</taxon>
    </lineage>
</organism>
<reference evidence="2 3" key="1">
    <citation type="submission" date="2019-03" db="EMBL/GenBank/DDBJ databases">
        <title>Genomic Encyclopedia of Archaeal and Bacterial Type Strains, Phase II (KMG-II): from individual species to whole genera.</title>
        <authorList>
            <person name="Goeker M."/>
        </authorList>
    </citation>
    <scope>NUCLEOTIDE SEQUENCE [LARGE SCALE GENOMIC DNA]</scope>
    <source>
        <strain evidence="2 3">DSM 24323</strain>
    </source>
</reference>
<evidence type="ECO:0000313" key="2">
    <source>
        <dbReference type="EMBL" id="TDT32669.1"/>
    </source>
</evidence>
<dbReference type="OrthoDB" id="5022306at2"/>
<name>A0A4R7J8H9_9ACTN</name>
<dbReference type="AlphaFoldDB" id="A0A4R7J8H9"/>
<gene>
    <name evidence="2" type="ORF">CLV29_0253</name>
</gene>
<dbReference type="EMBL" id="SOAW01000001">
    <property type="protein sequence ID" value="TDT32669.1"/>
    <property type="molecule type" value="Genomic_DNA"/>
</dbReference>
<dbReference type="Pfam" id="PF12867">
    <property type="entry name" value="DinB_2"/>
    <property type="match status" value="1"/>
</dbReference>
<comment type="caution">
    <text evidence="2">The sequence shown here is derived from an EMBL/GenBank/DDBJ whole genome shotgun (WGS) entry which is preliminary data.</text>
</comment>
<dbReference type="InterPro" id="IPR034660">
    <property type="entry name" value="DinB/YfiT-like"/>
</dbReference>
<dbReference type="InterPro" id="IPR024775">
    <property type="entry name" value="DinB-like"/>
</dbReference>
<feature type="domain" description="DinB-like" evidence="1">
    <location>
        <begin position="16"/>
        <end position="179"/>
    </location>
</feature>
<proteinExistence type="predicted"/>